<evidence type="ECO:0000256" key="1">
    <source>
        <dbReference type="ARBA" id="ARBA00023127"/>
    </source>
</evidence>
<evidence type="ECO:0000313" key="5">
    <source>
        <dbReference type="EMBL" id="CAF3970053.1"/>
    </source>
</evidence>
<evidence type="ECO:0000313" key="6">
    <source>
        <dbReference type="Proteomes" id="UP000681720"/>
    </source>
</evidence>
<dbReference type="InterPro" id="IPR013763">
    <property type="entry name" value="Cyclin-like_dom"/>
</dbReference>
<dbReference type="EMBL" id="CAJOBH010003891">
    <property type="protein sequence ID" value="CAF3970053.1"/>
    <property type="molecule type" value="Genomic_DNA"/>
</dbReference>
<dbReference type="Proteomes" id="UP000681967">
    <property type="component" value="Unassembled WGS sequence"/>
</dbReference>
<dbReference type="InterPro" id="IPR036915">
    <property type="entry name" value="Cyclin-like_sf"/>
</dbReference>
<dbReference type="Pfam" id="PF00134">
    <property type="entry name" value="Cyclin_N"/>
    <property type="match status" value="1"/>
</dbReference>
<sequence>MAASYWKSSQFEQWLFDRQELMSFRLRDISSWSTNNNSSLITEDDYSKILIFYSNIIQHIGEQYKVRQQVIATAIVYLKRFYARYPLKSIDPWLLCPTCLFLAAKVEEFSTLNHQRVCNAAATTYKKYAHLLGKILRNNQEILFKNMLVI</sequence>
<proteinExistence type="inferred from homology"/>
<keyword evidence="1 2" id="KW-0195">Cyclin</keyword>
<dbReference type="GO" id="GO:0006357">
    <property type="term" value="P:regulation of transcription by RNA polymerase II"/>
    <property type="evidence" value="ECO:0007669"/>
    <property type="project" value="InterPro"/>
</dbReference>
<dbReference type="InterPro" id="IPR043198">
    <property type="entry name" value="Cyclin/Ssn8"/>
</dbReference>
<comment type="similarity">
    <text evidence="2">Belongs to the cyclin family.</text>
</comment>
<evidence type="ECO:0000313" key="4">
    <source>
        <dbReference type="EMBL" id="CAF3850821.1"/>
    </source>
</evidence>
<organism evidence="4 6">
    <name type="scientific">Rotaria magnacalcarata</name>
    <dbReference type="NCBI Taxonomy" id="392030"/>
    <lineage>
        <taxon>Eukaryota</taxon>
        <taxon>Metazoa</taxon>
        <taxon>Spiralia</taxon>
        <taxon>Gnathifera</taxon>
        <taxon>Rotifera</taxon>
        <taxon>Eurotatoria</taxon>
        <taxon>Bdelloidea</taxon>
        <taxon>Philodinida</taxon>
        <taxon>Philodinidae</taxon>
        <taxon>Rotaria</taxon>
    </lineage>
</organism>
<dbReference type="SMART" id="SM00385">
    <property type="entry name" value="CYCLIN"/>
    <property type="match status" value="1"/>
</dbReference>
<feature type="domain" description="Cyclin-like" evidence="3">
    <location>
        <begin position="55"/>
        <end position="134"/>
    </location>
</feature>
<dbReference type="EMBL" id="CAJOBJ010000913">
    <property type="protein sequence ID" value="CAF3850821.1"/>
    <property type="molecule type" value="Genomic_DNA"/>
</dbReference>
<dbReference type="PANTHER" id="PTHR10026">
    <property type="entry name" value="CYCLIN"/>
    <property type="match status" value="1"/>
</dbReference>
<protein>
    <recommendedName>
        <fullName evidence="3">Cyclin-like domain-containing protein</fullName>
    </recommendedName>
</protein>
<dbReference type="GO" id="GO:0016538">
    <property type="term" value="F:cyclin-dependent protein serine/threonine kinase regulator activity"/>
    <property type="evidence" value="ECO:0007669"/>
    <property type="project" value="InterPro"/>
</dbReference>
<name>A0A8S2KEN4_9BILA</name>
<dbReference type="Proteomes" id="UP000681720">
    <property type="component" value="Unassembled WGS sequence"/>
</dbReference>
<gene>
    <name evidence="5" type="ORF">BYL167_LOCUS12028</name>
    <name evidence="4" type="ORF">GIL414_LOCUS3953</name>
</gene>
<evidence type="ECO:0000259" key="3">
    <source>
        <dbReference type="SMART" id="SM00385"/>
    </source>
</evidence>
<dbReference type="AlphaFoldDB" id="A0A8S2KEN4"/>
<dbReference type="CDD" id="cd20513">
    <property type="entry name" value="CYCLIN_CCNC_rpt1"/>
    <property type="match status" value="1"/>
</dbReference>
<reference evidence="4" key="1">
    <citation type="submission" date="2021-02" db="EMBL/GenBank/DDBJ databases">
        <authorList>
            <person name="Nowell W R."/>
        </authorList>
    </citation>
    <scope>NUCLEOTIDE SEQUENCE</scope>
</reference>
<accession>A0A8S2KEN4</accession>
<dbReference type="SUPFAM" id="SSF47954">
    <property type="entry name" value="Cyclin-like"/>
    <property type="match status" value="1"/>
</dbReference>
<dbReference type="InterPro" id="IPR006671">
    <property type="entry name" value="Cyclin_N"/>
</dbReference>
<dbReference type="Gene3D" id="1.10.472.10">
    <property type="entry name" value="Cyclin-like"/>
    <property type="match status" value="1"/>
</dbReference>
<comment type="caution">
    <text evidence="4">The sequence shown here is derived from an EMBL/GenBank/DDBJ whole genome shotgun (WGS) entry which is preliminary data.</text>
</comment>
<evidence type="ECO:0000256" key="2">
    <source>
        <dbReference type="RuleBase" id="RU000383"/>
    </source>
</evidence>